<evidence type="ECO:0000256" key="1">
    <source>
        <dbReference type="SAM" id="MobiDB-lite"/>
    </source>
</evidence>
<reference evidence="2 3" key="1">
    <citation type="submission" date="2016-07" db="EMBL/GenBank/DDBJ databases">
        <authorList>
            <consortium name="Pathogen Informatics"/>
        </authorList>
    </citation>
    <scope>NUCLEOTIDE SEQUENCE [LARGE SCALE GENOMIC DNA]</scope>
</reference>
<dbReference type="VEuPathDB" id="PlasmoDB:PVX_093725"/>
<dbReference type="AlphaFoldDB" id="A0A1G4EBG8"/>
<name>A0A1G4EBG8_PLAVI</name>
<protein>
    <submittedName>
        <fullName evidence="2">Vir protein, putative</fullName>
    </submittedName>
</protein>
<dbReference type="Pfam" id="PF05795">
    <property type="entry name" value="Plasmodium_Vir"/>
    <property type="match status" value="1"/>
</dbReference>
<dbReference type="VEuPathDB" id="PlasmoDB:PVPAM_010007700"/>
<accession>A0A1G4EBG8</accession>
<sequence>MSETGGDISFDELKKKYYFLEYLPLANVFSVFSLNKYHVHQQKAFCNDLSGDTIGACDIHSLCLSLHEILEKLKILFQRSDLNTKINWCEHLGHWIYDNIKNGEECSDAEELYTQFQNIKLIYLPTFGCNIEYFKITEDEYFKKKKIALYSEILSWIENSYYSIDYDYTILYDQFLDECYKFYKEIMCNNINSEIKKKYEAQLQNFKKIFNKTLSFLKEQRLNISQTEIPSKDESLCISVNKKPSEEYPEVKAPDMEDSASRRQVQIKPEVVTVGTEEFKPDISGSLDQKGTMGTGDIGDSPDRAISNPVGTIMGTSLGFFIPLTMLYKFTPLGSWINTRVLGRDKLMDNMKKNELEYLLNTAQTRDTDSGDTMYRIKYNSVLNE</sequence>
<dbReference type="InterPro" id="IPR008780">
    <property type="entry name" value="Plasmodium_Vir"/>
</dbReference>
<feature type="region of interest" description="Disordered" evidence="1">
    <location>
        <begin position="283"/>
        <end position="303"/>
    </location>
</feature>
<dbReference type="EMBL" id="FLYI01000110">
    <property type="protein sequence ID" value="SCA81835.1"/>
    <property type="molecule type" value="Genomic_DNA"/>
</dbReference>
<dbReference type="VEuPathDB" id="PlasmoDB:PVP01_0003780"/>
<dbReference type="Proteomes" id="UP000305196">
    <property type="component" value="Unassembled WGS sequence"/>
</dbReference>
<proteinExistence type="predicted"/>
<gene>
    <name evidence="2" type="ORF">PVC01_000045000</name>
</gene>
<evidence type="ECO:0000313" key="3">
    <source>
        <dbReference type="Proteomes" id="UP000305196"/>
    </source>
</evidence>
<dbReference type="VEuPathDB" id="PlasmoDB:PVW1_070046200"/>
<dbReference type="VEuPathDB" id="PlasmoDB:PVPAM_010007900"/>
<evidence type="ECO:0000313" key="2">
    <source>
        <dbReference type="EMBL" id="SCA81835.1"/>
    </source>
</evidence>
<organism evidence="2 3">
    <name type="scientific">Plasmodium vivax</name>
    <name type="common">malaria parasite P. vivax</name>
    <dbReference type="NCBI Taxonomy" id="5855"/>
    <lineage>
        <taxon>Eukaryota</taxon>
        <taxon>Sar</taxon>
        <taxon>Alveolata</taxon>
        <taxon>Apicomplexa</taxon>
        <taxon>Aconoidasida</taxon>
        <taxon>Haemosporida</taxon>
        <taxon>Plasmodiidae</taxon>
        <taxon>Plasmodium</taxon>
        <taxon>Plasmodium (Plasmodium)</taxon>
    </lineage>
</organism>